<keyword evidence="5" id="KW-0915">Sodium</keyword>
<evidence type="ECO:0000313" key="17">
    <source>
        <dbReference type="Proteomes" id="UP000663829"/>
    </source>
</evidence>
<accession>A0A814YBR0</accession>
<keyword evidence="6 9" id="KW-0406">Ion transport</keyword>
<dbReference type="GO" id="GO:0015386">
    <property type="term" value="F:potassium:proton antiporter activity"/>
    <property type="evidence" value="ECO:0007669"/>
    <property type="project" value="TreeGrafter"/>
</dbReference>
<feature type="transmembrane region" description="Helical" evidence="11">
    <location>
        <begin position="179"/>
        <end position="203"/>
    </location>
</feature>
<dbReference type="InterPro" id="IPR018422">
    <property type="entry name" value="Cation/H_exchanger_CPA1"/>
</dbReference>
<keyword evidence="8 9" id="KW-0739">Sodium transport</keyword>
<dbReference type="PRINTS" id="PR01084">
    <property type="entry name" value="NAHEXCHNGR"/>
</dbReference>
<feature type="transmembrane region" description="Helical" evidence="11">
    <location>
        <begin position="337"/>
        <end position="358"/>
    </location>
</feature>
<feature type="region of interest" description="Disordered" evidence="10">
    <location>
        <begin position="647"/>
        <end position="744"/>
    </location>
</feature>
<feature type="transmembrane region" description="Helical" evidence="11">
    <location>
        <begin position="405"/>
        <end position="426"/>
    </location>
</feature>
<feature type="transmembrane region" description="Helical" evidence="11">
    <location>
        <begin position="250"/>
        <end position="273"/>
    </location>
</feature>
<evidence type="ECO:0000256" key="6">
    <source>
        <dbReference type="ARBA" id="ARBA00023065"/>
    </source>
</evidence>
<evidence type="ECO:0000256" key="4">
    <source>
        <dbReference type="ARBA" id="ARBA00022989"/>
    </source>
</evidence>
<dbReference type="GO" id="GO:0015385">
    <property type="term" value="F:sodium:proton antiporter activity"/>
    <property type="evidence" value="ECO:0007669"/>
    <property type="project" value="InterPro"/>
</dbReference>
<gene>
    <name evidence="14" type="ORF">GPM918_LOCUS25038</name>
    <name evidence="13" type="ORF">OVA965_LOCUS13333</name>
    <name evidence="16" type="ORF">SRO942_LOCUS25045</name>
    <name evidence="15" type="ORF">TMI583_LOCUS13336</name>
</gene>
<evidence type="ECO:0000256" key="5">
    <source>
        <dbReference type="ARBA" id="ARBA00023053"/>
    </source>
</evidence>
<dbReference type="InterPro" id="IPR004709">
    <property type="entry name" value="NaH_exchanger"/>
</dbReference>
<dbReference type="Proteomes" id="UP000682733">
    <property type="component" value="Unassembled WGS sequence"/>
</dbReference>
<comment type="caution">
    <text evidence="14">The sequence shown here is derived from an EMBL/GenBank/DDBJ whole genome shotgun (WGS) entry which is preliminary data.</text>
</comment>
<dbReference type="EMBL" id="CAJOBA010005535">
    <property type="protein sequence ID" value="CAF3746787.1"/>
    <property type="molecule type" value="Genomic_DNA"/>
</dbReference>
<dbReference type="PANTHER" id="PTHR10110">
    <property type="entry name" value="SODIUM/HYDROGEN EXCHANGER"/>
    <property type="match status" value="1"/>
</dbReference>
<evidence type="ECO:0000313" key="16">
    <source>
        <dbReference type="EMBL" id="CAF3991073.1"/>
    </source>
</evidence>
<feature type="transmembrane region" description="Helical" evidence="11">
    <location>
        <begin position="7"/>
        <end position="27"/>
    </location>
</feature>
<feature type="transmembrane region" description="Helical" evidence="11">
    <location>
        <begin position="438"/>
        <end position="461"/>
    </location>
</feature>
<dbReference type="EMBL" id="CAJNOK010005529">
    <property type="protein sequence ID" value="CAF0976003.1"/>
    <property type="molecule type" value="Genomic_DNA"/>
</dbReference>
<feature type="compositionally biased region" description="Polar residues" evidence="10">
    <location>
        <begin position="670"/>
        <end position="685"/>
    </location>
</feature>
<evidence type="ECO:0000256" key="11">
    <source>
        <dbReference type="SAM" id="Phobius"/>
    </source>
</evidence>
<dbReference type="InterPro" id="IPR006153">
    <property type="entry name" value="Cation/H_exchanger_TM"/>
</dbReference>
<feature type="transmembrane region" description="Helical" evidence="11">
    <location>
        <begin position="145"/>
        <end position="167"/>
    </location>
</feature>
<keyword evidence="7 11" id="KW-0472">Membrane</keyword>
<evidence type="ECO:0000256" key="8">
    <source>
        <dbReference type="ARBA" id="ARBA00023201"/>
    </source>
</evidence>
<evidence type="ECO:0000256" key="1">
    <source>
        <dbReference type="ARBA" id="ARBA00004141"/>
    </source>
</evidence>
<reference evidence="14" key="1">
    <citation type="submission" date="2021-02" db="EMBL/GenBank/DDBJ databases">
        <authorList>
            <person name="Nowell W R."/>
        </authorList>
    </citation>
    <scope>NUCLEOTIDE SEQUENCE</scope>
</reference>
<feature type="domain" description="Cation/H+ exchanger transmembrane" evidence="12">
    <location>
        <begin position="78"/>
        <end position="462"/>
    </location>
</feature>
<evidence type="ECO:0000313" key="14">
    <source>
        <dbReference type="EMBL" id="CAF1228289.1"/>
    </source>
</evidence>
<feature type="transmembrane region" description="Helical" evidence="11">
    <location>
        <begin position="370"/>
        <end position="393"/>
    </location>
</feature>
<dbReference type="OrthoDB" id="196264at2759"/>
<keyword evidence="9" id="KW-0050">Antiport</keyword>
<keyword evidence="4 11" id="KW-1133">Transmembrane helix</keyword>
<dbReference type="Proteomes" id="UP000677228">
    <property type="component" value="Unassembled WGS sequence"/>
</dbReference>
<organism evidence="14 17">
    <name type="scientific">Didymodactylos carnosus</name>
    <dbReference type="NCBI Taxonomy" id="1234261"/>
    <lineage>
        <taxon>Eukaryota</taxon>
        <taxon>Metazoa</taxon>
        <taxon>Spiralia</taxon>
        <taxon>Gnathifera</taxon>
        <taxon>Rotifera</taxon>
        <taxon>Eurotatoria</taxon>
        <taxon>Bdelloidea</taxon>
        <taxon>Philodinida</taxon>
        <taxon>Philodinidae</taxon>
        <taxon>Didymodactylos</taxon>
    </lineage>
</organism>
<evidence type="ECO:0000313" key="15">
    <source>
        <dbReference type="EMBL" id="CAF3746787.1"/>
    </source>
</evidence>
<feature type="transmembrane region" description="Helical" evidence="11">
    <location>
        <begin position="85"/>
        <end position="103"/>
    </location>
</feature>
<dbReference type="GO" id="GO:0098719">
    <property type="term" value="P:sodium ion import across plasma membrane"/>
    <property type="evidence" value="ECO:0007669"/>
    <property type="project" value="TreeGrafter"/>
</dbReference>
<protein>
    <recommendedName>
        <fullName evidence="9">Sodium/hydrogen exchanger</fullName>
    </recommendedName>
</protein>
<feature type="transmembrane region" description="Helical" evidence="11">
    <location>
        <begin position="47"/>
        <end position="73"/>
    </location>
</feature>
<feature type="compositionally biased region" description="Polar residues" evidence="10">
    <location>
        <begin position="727"/>
        <end position="744"/>
    </location>
</feature>
<evidence type="ECO:0000256" key="2">
    <source>
        <dbReference type="ARBA" id="ARBA00022448"/>
    </source>
</evidence>
<dbReference type="GO" id="GO:0005886">
    <property type="term" value="C:plasma membrane"/>
    <property type="evidence" value="ECO:0007669"/>
    <property type="project" value="TreeGrafter"/>
</dbReference>
<evidence type="ECO:0000256" key="9">
    <source>
        <dbReference type="RuleBase" id="RU003722"/>
    </source>
</evidence>
<keyword evidence="2 9" id="KW-0813">Transport</keyword>
<feature type="compositionally biased region" description="Low complexity" evidence="10">
    <location>
        <begin position="650"/>
        <end position="665"/>
    </location>
</feature>
<comment type="similarity">
    <text evidence="9">Belongs to the monovalent cation:proton antiporter 1 (CPA1) transporter (TC 2.A.36) family.</text>
</comment>
<evidence type="ECO:0000256" key="3">
    <source>
        <dbReference type="ARBA" id="ARBA00022692"/>
    </source>
</evidence>
<dbReference type="PANTHER" id="PTHR10110:SF98">
    <property type="entry name" value="SODIUM_HYDROGEN EXCHANGER"/>
    <property type="match status" value="1"/>
</dbReference>
<feature type="transmembrane region" description="Helical" evidence="11">
    <location>
        <begin position="109"/>
        <end position="133"/>
    </location>
</feature>
<comment type="subcellular location">
    <subcellularLocation>
        <location evidence="1">Membrane</location>
        <topology evidence="1">Multi-pass membrane protein</topology>
    </subcellularLocation>
</comment>
<evidence type="ECO:0000259" key="12">
    <source>
        <dbReference type="Pfam" id="PF00999"/>
    </source>
</evidence>
<dbReference type="Gene3D" id="6.10.140.1330">
    <property type="match status" value="1"/>
</dbReference>
<dbReference type="EMBL" id="CAJNOQ010009563">
    <property type="protein sequence ID" value="CAF1228289.1"/>
    <property type="molecule type" value="Genomic_DNA"/>
</dbReference>
<keyword evidence="3 9" id="KW-0812">Transmembrane</keyword>
<feature type="transmembrane region" description="Helical" evidence="11">
    <location>
        <begin position="210"/>
        <end position="230"/>
    </location>
</feature>
<name>A0A814YBR0_9BILA</name>
<keyword evidence="17" id="KW-1185">Reference proteome</keyword>
<dbReference type="Pfam" id="PF00999">
    <property type="entry name" value="Na_H_Exchanger"/>
    <property type="match status" value="1"/>
</dbReference>
<dbReference type="Proteomes" id="UP000663829">
    <property type="component" value="Unassembled WGS sequence"/>
</dbReference>
<evidence type="ECO:0000256" key="10">
    <source>
        <dbReference type="SAM" id="MobiDB-lite"/>
    </source>
</evidence>
<dbReference type="NCBIfam" id="TIGR00840">
    <property type="entry name" value="b_cpa1"/>
    <property type="match status" value="1"/>
</dbReference>
<proteinExistence type="inferred from homology"/>
<dbReference type="AlphaFoldDB" id="A0A814YBR0"/>
<sequence length="744" mass="83746">MIKTSIILLYVISSYLMIGIVSSSPPVTTSSNTNSTVAIPHFPITLTFSHVSNVFGICLWILLGILAKIVFHLSPGLTEKFPENCMLIILGLIVGILLFVTHLEQEKRIYILNSDTFFLFLLPPIVLETGYFMPKRAFFDNIGTILLLAVLNKLFNTMCIGLTLWGFAHTSLFGGTPFNLLECLLFASFITAVDPIAVLATFVEIRVNDTLYIVVFGESLLNDAVSIVLYRMFENFLKIGQKQLVPMDFFLGFLSFFVVTIGGTLIGLVFGFIACFTTKFTIRTPVLEPLVVFVYAYIAYLTAEMLGLSGILAITVCGMMMKQYIEYNITKKSMATIEYVLKMSSTIMETIIFMFMGLTTVSEEQSWNTGFVIVTVIACLLFRAIGVAFFANVANLWRLLALTRIDMLIMSYGGLRGALAFALALVLDENTTNRKREFITAAIVVVFFTVFIQGTTLGRLVKLLNVRQKQNEEPTMSATLTNRLMDHVMTCLESVSGVTGTNSLRDKFHKIDHNYFKKWLLREQPQEKLDIRLWQTFRNIDLQSAIKMHDQPNAIRKAANDVLVQSDKNARNPSIVVIPPSSMNLPISISPDDIYIDNPPTEKMNVKDLLSHHMPYARRRATIHAKSQDEAVDSLVNFQNQLRQLNRMQSLSPHSSEPESLSSTRRSSKAEGNTSPNLLSNWNSTSRKDSSRSGLLANVPEVDEKQKSHRQSHTRPLDDQHVRSRPLTDNTLQVQDWSPSRTRF</sequence>
<evidence type="ECO:0000256" key="7">
    <source>
        <dbReference type="ARBA" id="ARBA00023136"/>
    </source>
</evidence>
<dbReference type="GO" id="GO:0051453">
    <property type="term" value="P:regulation of intracellular pH"/>
    <property type="evidence" value="ECO:0007669"/>
    <property type="project" value="TreeGrafter"/>
</dbReference>
<evidence type="ECO:0000313" key="13">
    <source>
        <dbReference type="EMBL" id="CAF0976003.1"/>
    </source>
</evidence>
<dbReference type="EMBL" id="CAJOBC010009569">
    <property type="protein sequence ID" value="CAF3991073.1"/>
    <property type="molecule type" value="Genomic_DNA"/>
</dbReference>
<dbReference type="Proteomes" id="UP000681722">
    <property type="component" value="Unassembled WGS sequence"/>
</dbReference>